<evidence type="ECO:0000313" key="3">
    <source>
        <dbReference type="Proteomes" id="UP001054821"/>
    </source>
</evidence>
<comment type="caution">
    <text evidence="2">The sequence shown here is derived from an EMBL/GenBank/DDBJ whole genome shotgun (WGS) entry which is preliminary data.</text>
</comment>
<protein>
    <submittedName>
        <fullName evidence="2">Uncharacterized protein</fullName>
    </submittedName>
</protein>
<proteinExistence type="predicted"/>
<dbReference type="AlphaFoldDB" id="A0AAD4ZRI2"/>
<feature type="region of interest" description="Disordered" evidence="1">
    <location>
        <begin position="215"/>
        <end position="270"/>
    </location>
</feature>
<feature type="compositionally biased region" description="Basic and acidic residues" evidence="1">
    <location>
        <begin position="1"/>
        <end position="10"/>
    </location>
</feature>
<sequence>MAEARTEDLRNCSSNNSQSDNSEPIAYGEWMKTRCSGGTCKPIRRWKQWSSCILCYTADTTDPSVANSSHRRRMSEAKGKEVAYSSNLNIELQIFNWNSEGVKSKVKAGHDRVILVEENCPSHWLWPTGRVGPISFEKCLKWAKTQIAFGKHYATDWAATGPLERRQNEENMGLTNEISIEPVFNSPFDTIPTPAYQTHHREVDEAFVRMGLKRDADPGWQKNKNEVKRAKPQSVRQVSEKIQKGKHRLRRNLSSPKKTKECSGTTKALY</sequence>
<keyword evidence="3" id="KW-1185">Reference proteome</keyword>
<name>A0AAD4ZRI2_PRUDU</name>
<organism evidence="2 3">
    <name type="scientific">Prunus dulcis</name>
    <name type="common">Almond</name>
    <name type="synonym">Amygdalus dulcis</name>
    <dbReference type="NCBI Taxonomy" id="3755"/>
    <lineage>
        <taxon>Eukaryota</taxon>
        <taxon>Viridiplantae</taxon>
        <taxon>Streptophyta</taxon>
        <taxon>Embryophyta</taxon>
        <taxon>Tracheophyta</taxon>
        <taxon>Spermatophyta</taxon>
        <taxon>Magnoliopsida</taxon>
        <taxon>eudicotyledons</taxon>
        <taxon>Gunneridae</taxon>
        <taxon>Pentapetalae</taxon>
        <taxon>rosids</taxon>
        <taxon>fabids</taxon>
        <taxon>Rosales</taxon>
        <taxon>Rosaceae</taxon>
        <taxon>Amygdaloideae</taxon>
        <taxon>Amygdaleae</taxon>
        <taxon>Prunus</taxon>
    </lineage>
</organism>
<reference evidence="2 3" key="1">
    <citation type="journal article" date="2022" name="G3 (Bethesda)">
        <title>Whole-genome sequence and methylome profiling of the almond [Prunus dulcis (Mill.) D.A. Webb] cultivar 'Nonpareil'.</title>
        <authorList>
            <person name="D'Amico-Willman K.M."/>
            <person name="Ouma W.Z."/>
            <person name="Meulia T."/>
            <person name="Sideli G.M."/>
            <person name="Gradziel T.M."/>
            <person name="Fresnedo-Ramirez J."/>
        </authorList>
    </citation>
    <scope>NUCLEOTIDE SEQUENCE [LARGE SCALE GENOMIC DNA]</scope>
    <source>
        <strain evidence="2">Clone GOH B32 T37-40</strain>
    </source>
</reference>
<dbReference type="EMBL" id="JAJFAZ020000001">
    <property type="protein sequence ID" value="KAI5352869.1"/>
    <property type="molecule type" value="Genomic_DNA"/>
</dbReference>
<evidence type="ECO:0000313" key="2">
    <source>
        <dbReference type="EMBL" id="KAI5352869.1"/>
    </source>
</evidence>
<dbReference type="Proteomes" id="UP001054821">
    <property type="component" value="Chromosome 1"/>
</dbReference>
<feature type="compositionally biased region" description="Polar residues" evidence="1">
    <location>
        <begin position="252"/>
        <end position="270"/>
    </location>
</feature>
<evidence type="ECO:0000256" key="1">
    <source>
        <dbReference type="SAM" id="MobiDB-lite"/>
    </source>
</evidence>
<feature type="region of interest" description="Disordered" evidence="1">
    <location>
        <begin position="1"/>
        <end position="24"/>
    </location>
</feature>
<feature type="compositionally biased region" description="Low complexity" evidence="1">
    <location>
        <begin position="11"/>
        <end position="22"/>
    </location>
</feature>
<feature type="compositionally biased region" description="Basic and acidic residues" evidence="1">
    <location>
        <begin position="215"/>
        <end position="229"/>
    </location>
</feature>
<gene>
    <name evidence="2" type="ORF">L3X38_005761</name>
</gene>
<accession>A0AAD4ZRI2</accession>